<dbReference type="EMBL" id="NDHI03003364">
    <property type="protein sequence ID" value="PNJ82752.1"/>
    <property type="molecule type" value="Genomic_DNA"/>
</dbReference>
<evidence type="ECO:0000313" key="1">
    <source>
        <dbReference type="EMBL" id="PNJ82752.1"/>
    </source>
</evidence>
<sequence length="94" mass="10082">DTDVLQPTLINAGHFSLCMNVVLETDWSSPVSARSTEGEEPAVGPGLPRLRGPFWKFPGPGHAGLGAHPLHHPVIQQEGFLPAARGFGYRSEVD</sequence>
<gene>
    <name evidence="1" type="ORF">CR201_G0001120</name>
</gene>
<protein>
    <submittedName>
        <fullName evidence="1">TCTN1 isoform 17</fullName>
    </submittedName>
</protein>
<organism evidence="1">
    <name type="scientific">Pongo abelii</name>
    <name type="common">Sumatran orangutan</name>
    <name type="synonym">Pongo pygmaeus abelii</name>
    <dbReference type="NCBI Taxonomy" id="9601"/>
    <lineage>
        <taxon>Eukaryota</taxon>
        <taxon>Metazoa</taxon>
        <taxon>Chordata</taxon>
        <taxon>Craniata</taxon>
        <taxon>Vertebrata</taxon>
        <taxon>Euteleostomi</taxon>
        <taxon>Mammalia</taxon>
        <taxon>Eutheria</taxon>
        <taxon>Euarchontoglires</taxon>
        <taxon>Primates</taxon>
        <taxon>Haplorrhini</taxon>
        <taxon>Catarrhini</taxon>
        <taxon>Hominidae</taxon>
        <taxon>Pongo</taxon>
    </lineage>
</organism>
<reference evidence="1" key="1">
    <citation type="submission" date="2017-12" db="EMBL/GenBank/DDBJ databases">
        <title>High-resolution comparative analysis of great ape genomes.</title>
        <authorList>
            <person name="Pollen A."/>
            <person name="Hastie A."/>
            <person name="Hormozdiari F."/>
            <person name="Dougherty M."/>
            <person name="Liu R."/>
            <person name="Chaisson M."/>
            <person name="Hoppe E."/>
            <person name="Hill C."/>
            <person name="Pang A."/>
            <person name="Hillier L."/>
            <person name="Baker C."/>
            <person name="Armstrong J."/>
            <person name="Shendure J."/>
            <person name="Paten B."/>
            <person name="Wilson R."/>
            <person name="Chao H."/>
            <person name="Schneider V."/>
            <person name="Ventura M."/>
            <person name="Kronenberg Z."/>
            <person name="Murali S."/>
            <person name="Gordon D."/>
            <person name="Cantsilieris S."/>
            <person name="Munson K."/>
            <person name="Nelson B."/>
            <person name="Raja A."/>
            <person name="Underwood J."/>
            <person name="Diekhans M."/>
            <person name="Fiddes I."/>
            <person name="Haussler D."/>
            <person name="Eichler E."/>
        </authorList>
    </citation>
    <scope>NUCLEOTIDE SEQUENCE [LARGE SCALE GENOMIC DNA]</scope>
    <source>
        <strain evidence="1">Susie</strain>
    </source>
</reference>
<accession>A0A2J8XL56</accession>
<feature type="non-terminal residue" evidence="1">
    <location>
        <position position="1"/>
    </location>
</feature>
<proteinExistence type="predicted"/>
<name>A0A2J8XL56_PONAB</name>
<dbReference type="AlphaFoldDB" id="A0A2J8XL56"/>
<comment type="caution">
    <text evidence="1">The sequence shown here is derived from an EMBL/GenBank/DDBJ whole genome shotgun (WGS) entry which is preliminary data.</text>
</comment>